<organism evidence="2">
    <name type="scientific">Rhodopseudomonas palustris (strain BisA53)</name>
    <dbReference type="NCBI Taxonomy" id="316055"/>
    <lineage>
        <taxon>Bacteria</taxon>
        <taxon>Pseudomonadati</taxon>
        <taxon>Pseudomonadota</taxon>
        <taxon>Alphaproteobacteria</taxon>
        <taxon>Hyphomicrobiales</taxon>
        <taxon>Nitrobacteraceae</taxon>
        <taxon>Rhodopseudomonas</taxon>
    </lineage>
</organism>
<dbReference type="eggNOG" id="COG3832">
    <property type="taxonomic scope" value="Bacteria"/>
</dbReference>
<dbReference type="HOGENOM" id="CLU_106645_0_1_5"/>
<reference evidence="2" key="1">
    <citation type="submission" date="2006-09" db="EMBL/GenBank/DDBJ databases">
        <title>Complete sequence of Rhodopseudomonas palustris BisA53.</title>
        <authorList>
            <consortium name="US DOE Joint Genome Institute"/>
            <person name="Copeland A."/>
            <person name="Lucas S."/>
            <person name="Lapidus A."/>
            <person name="Barry K."/>
            <person name="Detter J.C."/>
            <person name="Glavina del Rio T."/>
            <person name="Hammon N."/>
            <person name="Israni S."/>
            <person name="Dalin E."/>
            <person name="Tice H."/>
            <person name="Pitluck S."/>
            <person name="Chain P."/>
            <person name="Malfatti S."/>
            <person name="Shin M."/>
            <person name="Vergez L."/>
            <person name="Schmutz J."/>
            <person name="Larimer F."/>
            <person name="Land M."/>
            <person name="Hauser L."/>
            <person name="Pelletier D.A."/>
            <person name="Kyrpides N."/>
            <person name="Kim E."/>
            <person name="Harwood C.S."/>
            <person name="Oda Y."/>
            <person name="Richardson P."/>
        </authorList>
    </citation>
    <scope>NUCLEOTIDE SEQUENCE [LARGE SCALE GENOMIC DNA]</scope>
    <source>
        <strain evidence="2">BisA53</strain>
    </source>
</reference>
<dbReference type="STRING" id="316055.RPE_3129"/>
<dbReference type="InterPro" id="IPR023393">
    <property type="entry name" value="START-like_dom_sf"/>
</dbReference>
<name>Q07LW9_RHOP5</name>
<feature type="signal peptide" evidence="1">
    <location>
        <begin position="1"/>
        <end position="20"/>
    </location>
</feature>
<dbReference type="CDD" id="cd07821">
    <property type="entry name" value="PYR_PYL_RCAR_like"/>
    <property type="match status" value="1"/>
</dbReference>
<dbReference type="InterPro" id="IPR019587">
    <property type="entry name" value="Polyketide_cyclase/dehydratase"/>
</dbReference>
<dbReference type="EMBL" id="CP000463">
    <property type="protein sequence ID" value="ABJ07065.1"/>
    <property type="molecule type" value="Genomic_DNA"/>
</dbReference>
<keyword evidence="1" id="KW-0732">Signal</keyword>
<protein>
    <submittedName>
        <fullName evidence="2">MxaD protein, putative</fullName>
    </submittedName>
</protein>
<dbReference type="AlphaFoldDB" id="Q07LW9"/>
<dbReference type="PANTHER" id="PTHR39332">
    <property type="entry name" value="BLL4707 PROTEIN"/>
    <property type="match status" value="1"/>
</dbReference>
<gene>
    <name evidence="2" type="ordered locus">RPE_3129</name>
</gene>
<sequence>MPRLLALIVALLLTPCSAFAHGPTPQKIVETVTIQAPPAAVWRVVKDFQGLAGWHAAVAACEGQGGNSSGATRSVTLKSGGKLIDSLDDYNEAEKSYEYRLIQENIEAFPVSFYSATLIVKAAADGSEVEWTGRFYRGDTGNYPPETQDDAAATAAMSKFFRTGLESLKARLEASR</sequence>
<evidence type="ECO:0000256" key="1">
    <source>
        <dbReference type="SAM" id="SignalP"/>
    </source>
</evidence>
<proteinExistence type="predicted"/>
<dbReference type="Gene3D" id="3.30.530.20">
    <property type="match status" value="1"/>
</dbReference>
<dbReference type="OrthoDB" id="1364128at2"/>
<dbReference type="Pfam" id="PF10604">
    <property type="entry name" value="Polyketide_cyc2"/>
    <property type="match status" value="1"/>
</dbReference>
<dbReference type="PANTHER" id="PTHR39332:SF7">
    <property type="entry name" value="SRPBCC FAMILY PROTEIN"/>
    <property type="match status" value="1"/>
</dbReference>
<evidence type="ECO:0000313" key="2">
    <source>
        <dbReference type="EMBL" id="ABJ07065.1"/>
    </source>
</evidence>
<dbReference type="KEGG" id="rpe:RPE_3129"/>
<feature type="chain" id="PRO_5004165908" evidence="1">
    <location>
        <begin position="21"/>
        <end position="176"/>
    </location>
</feature>
<accession>Q07LW9</accession>
<dbReference type="SUPFAM" id="SSF55961">
    <property type="entry name" value="Bet v1-like"/>
    <property type="match status" value="1"/>
</dbReference>